<dbReference type="PANTHER" id="PTHR28037">
    <property type="entry name" value="ALCOHOL O-ACETYLTRANSFERASE 1-RELATED"/>
    <property type="match status" value="1"/>
</dbReference>
<keyword evidence="2" id="KW-1185">Reference proteome</keyword>
<evidence type="ECO:0000313" key="1">
    <source>
        <dbReference type="EMBL" id="PSN69557.1"/>
    </source>
</evidence>
<dbReference type="InterPro" id="IPR010828">
    <property type="entry name" value="Atf2/Sli1-like"/>
</dbReference>
<accession>A0A2T2NVV1</accession>
<evidence type="ECO:0000313" key="2">
    <source>
        <dbReference type="Proteomes" id="UP000240883"/>
    </source>
</evidence>
<dbReference type="PANTHER" id="PTHR28037:SF1">
    <property type="entry name" value="ALCOHOL O-ACETYLTRANSFERASE 1-RELATED"/>
    <property type="match status" value="1"/>
</dbReference>
<name>A0A2T2NVV1_CORCC</name>
<reference evidence="1 2" key="1">
    <citation type="journal article" date="2018" name="Front. Microbiol.">
        <title>Genome-Wide Analysis of Corynespora cassiicola Leaf Fall Disease Putative Effectors.</title>
        <authorList>
            <person name="Lopez D."/>
            <person name="Ribeiro S."/>
            <person name="Label P."/>
            <person name="Fumanal B."/>
            <person name="Venisse J.S."/>
            <person name="Kohler A."/>
            <person name="de Oliveira R.R."/>
            <person name="Labutti K."/>
            <person name="Lipzen A."/>
            <person name="Lail K."/>
            <person name="Bauer D."/>
            <person name="Ohm R.A."/>
            <person name="Barry K.W."/>
            <person name="Spatafora J."/>
            <person name="Grigoriev I.V."/>
            <person name="Martin F.M."/>
            <person name="Pujade-Renaud V."/>
        </authorList>
    </citation>
    <scope>NUCLEOTIDE SEQUENCE [LARGE SCALE GENOMIC DNA]</scope>
    <source>
        <strain evidence="1 2">Philippines</strain>
    </source>
</reference>
<sequence length="470" mass="51702">MSDIRNLSKLRPLGKLEQVSAACHHLGFYNNVGLSAHYSLVKALEASDFQPLVYSALADVIVKNNILSAIPVGEETTEPYFAQLPSIHFEKCVFFVERNQSSCGSEDKELDTILENQHNTNFKSHYGTLPFWRLLIIRTPGLDTDFTASFIFHHAIGDGMAGIIFHRAFKDAIESALTASSLDKKKKLVFDSAKNSLFPPLEELHPLPICENSPSAPTEALKQWTGNPIQSPCLSRFRSLTLSPAVSKGFVGECREKTLSVTSVLPSWITTILFTLVPETTEALTCIIPVNLRPWLTLPRNVSDTAIGTFIDAFKVQLRRPRNLSEDHFDDNVWAGAQQTGNDVRQYLTGNLSPSGEPYTAVAVFKRIPDVSVVFNSTLGKDRDATLEVSNLGVFSRPHEGANGDCLHCHVGRVTFSRSSVISGSAITISVVTGGDGGLTIGFSWQKDVVEDELVNRLIDETRRSFGAYS</sequence>
<organism evidence="1 2">
    <name type="scientific">Corynespora cassiicola Philippines</name>
    <dbReference type="NCBI Taxonomy" id="1448308"/>
    <lineage>
        <taxon>Eukaryota</taxon>
        <taxon>Fungi</taxon>
        <taxon>Dikarya</taxon>
        <taxon>Ascomycota</taxon>
        <taxon>Pezizomycotina</taxon>
        <taxon>Dothideomycetes</taxon>
        <taxon>Pleosporomycetidae</taxon>
        <taxon>Pleosporales</taxon>
        <taxon>Corynesporascaceae</taxon>
        <taxon>Corynespora</taxon>
    </lineage>
</organism>
<gene>
    <name evidence="1" type="ORF">BS50DRAFT_661391</name>
</gene>
<dbReference type="Proteomes" id="UP000240883">
    <property type="component" value="Unassembled WGS sequence"/>
</dbReference>
<dbReference type="SUPFAM" id="SSF52777">
    <property type="entry name" value="CoA-dependent acyltransferases"/>
    <property type="match status" value="1"/>
</dbReference>
<dbReference type="GO" id="GO:0008080">
    <property type="term" value="F:N-acetyltransferase activity"/>
    <property type="evidence" value="ECO:0007669"/>
    <property type="project" value="TreeGrafter"/>
</dbReference>
<dbReference type="Pfam" id="PF07247">
    <property type="entry name" value="AATase"/>
    <property type="match status" value="1"/>
</dbReference>
<dbReference type="AlphaFoldDB" id="A0A2T2NVV1"/>
<dbReference type="EMBL" id="KZ678132">
    <property type="protein sequence ID" value="PSN69557.1"/>
    <property type="molecule type" value="Genomic_DNA"/>
</dbReference>
<dbReference type="STRING" id="1448308.A0A2T2NVV1"/>
<dbReference type="OrthoDB" id="2150604at2759"/>
<dbReference type="InterPro" id="IPR052058">
    <property type="entry name" value="Alcohol_O-acetyltransferase"/>
</dbReference>
<proteinExistence type="predicted"/>
<evidence type="ECO:0008006" key="3">
    <source>
        <dbReference type="Google" id="ProtNLM"/>
    </source>
</evidence>
<protein>
    <recommendedName>
        <fullName evidence="3">Alcohol acetyltransferase</fullName>
    </recommendedName>
</protein>